<dbReference type="PANTHER" id="PTHR34477:SF1">
    <property type="entry name" value="UPF0213 PROTEIN YHBQ"/>
    <property type="match status" value="1"/>
</dbReference>
<feature type="domain" description="GIY-YIG" evidence="2">
    <location>
        <begin position="1"/>
        <end position="77"/>
    </location>
</feature>
<organism evidence="3 4">
    <name type="scientific">Thalassobacterium sedimentorum</name>
    <dbReference type="NCBI Taxonomy" id="3041258"/>
    <lineage>
        <taxon>Bacteria</taxon>
        <taxon>Pseudomonadati</taxon>
        <taxon>Verrucomicrobiota</taxon>
        <taxon>Opitutia</taxon>
        <taxon>Puniceicoccales</taxon>
        <taxon>Coraliomargaritaceae</taxon>
        <taxon>Thalassobacterium</taxon>
    </lineage>
</organism>
<dbReference type="PROSITE" id="PS50164">
    <property type="entry name" value="GIY_YIG"/>
    <property type="match status" value="1"/>
</dbReference>
<evidence type="ECO:0000313" key="3">
    <source>
        <dbReference type="EMBL" id="MDQ8195483.1"/>
    </source>
</evidence>
<dbReference type="Gene3D" id="3.40.1440.10">
    <property type="entry name" value="GIY-YIG endonuclease"/>
    <property type="match status" value="1"/>
</dbReference>
<keyword evidence="4" id="KW-1185">Reference proteome</keyword>
<dbReference type="SUPFAM" id="SSF82771">
    <property type="entry name" value="GIY-YIG endonuclease"/>
    <property type="match status" value="1"/>
</dbReference>
<proteinExistence type="inferred from homology"/>
<accession>A0ABU1AMP5</accession>
<comment type="similarity">
    <text evidence="1">Belongs to the UPF0213 family.</text>
</comment>
<name>A0ABU1AMP5_9BACT</name>
<reference evidence="3 4" key="1">
    <citation type="submission" date="2023-04" db="EMBL/GenBank/DDBJ databases">
        <title>A novel bacteria isolated from coastal sediment.</title>
        <authorList>
            <person name="Liu X.-J."/>
            <person name="Du Z.-J."/>
        </authorList>
    </citation>
    <scope>NUCLEOTIDE SEQUENCE [LARGE SCALE GENOMIC DNA]</scope>
    <source>
        <strain evidence="3 4">SDUM461004</strain>
    </source>
</reference>
<evidence type="ECO:0000259" key="2">
    <source>
        <dbReference type="PROSITE" id="PS50164"/>
    </source>
</evidence>
<dbReference type="InterPro" id="IPR035901">
    <property type="entry name" value="GIY-YIG_endonuc_sf"/>
</dbReference>
<evidence type="ECO:0000256" key="1">
    <source>
        <dbReference type="ARBA" id="ARBA00007435"/>
    </source>
</evidence>
<comment type="caution">
    <text evidence="3">The sequence shown here is derived from an EMBL/GenBank/DDBJ whole genome shotgun (WGS) entry which is preliminary data.</text>
</comment>
<dbReference type="InterPro" id="IPR000305">
    <property type="entry name" value="GIY-YIG_endonuc"/>
</dbReference>
<dbReference type="RefSeq" id="WP_308985934.1">
    <property type="nucleotide sequence ID" value="NZ_JARXIC010000025.1"/>
</dbReference>
<gene>
    <name evidence="3" type="ORF">QEH59_13695</name>
</gene>
<protein>
    <submittedName>
        <fullName evidence="3">GIY-YIG nuclease family protein</fullName>
    </submittedName>
</protein>
<sequence>MWSVYIIRCADGTFYTGISTDVGRRFMEHSMGSPKSAKYLRGRTPLKLIYQRAIGTRSEATIEECRIKGLTKAQKIRLVANL</sequence>
<dbReference type="InterPro" id="IPR050190">
    <property type="entry name" value="UPF0213_domain"/>
</dbReference>
<dbReference type="CDD" id="cd10456">
    <property type="entry name" value="GIY-YIG_UPF0213"/>
    <property type="match status" value="1"/>
</dbReference>
<dbReference type="Pfam" id="PF01541">
    <property type="entry name" value="GIY-YIG"/>
    <property type="match status" value="1"/>
</dbReference>
<dbReference type="PANTHER" id="PTHR34477">
    <property type="entry name" value="UPF0213 PROTEIN YHBQ"/>
    <property type="match status" value="1"/>
</dbReference>
<evidence type="ECO:0000313" key="4">
    <source>
        <dbReference type="Proteomes" id="UP001243717"/>
    </source>
</evidence>
<dbReference type="EMBL" id="JARXIC010000025">
    <property type="protein sequence ID" value="MDQ8195483.1"/>
    <property type="molecule type" value="Genomic_DNA"/>
</dbReference>
<dbReference type="Proteomes" id="UP001243717">
    <property type="component" value="Unassembled WGS sequence"/>
</dbReference>